<dbReference type="PANTHER" id="PTHR11774">
    <property type="entry name" value="GERANYLGERANYL TRANSFERASE TYPE BETA SUBUNIT"/>
    <property type="match status" value="1"/>
</dbReference>
<dbReference type="VEuPathDB" id="FungiDB:C5L36_0C05890"/>
<keyword evidence="5" id="KW-0479">Metal-binding</keyword>
<sequence length="360" mass="41572">MHKQPTSLEVKRHTLCHKRFLSLLPSKFQSEDSNRLAIAYFSLSSLELLNQLTIFKVDELEEFKYYIYKHYIEDDQFAGFRGSLTYNESIRSIDLAATCFSLQCLLVLKDELKGVDVKKVMRFVQNCQMQNGGFTNNFLISNDDKDLRYCMIATTISKILLRDLHYIQDWINIPKLVTYISELQNYDGGFSMYQGDESHCGMVFCAINALSTIEYDFSSDEVKFDSLLNFLVHRQIYFNSFNEAELIENEYMDMDDNGGFNGRLNKYGDTCYVFWALSSLSLINKEDLIDQELALNFLLNKTQNSNMGGFNKTTDADELPDPLHSFLGLSALSILEYPMTGKINCNLVIPETSYTFWKNL</sequence>
<dbReference type="SUPFAM" id="SSF48239">
    <property type="entry name" value="Terpenoid cyclases/Protein prenyltransferases"/>
    <property type="match status" value="1"/>
</dbReference>
<evidence type="ECO:0000259" key="8">
    <source>
        <dbReference type="Pfam" id="PF00432"/>
    </source>
</evidence>
<keyword evidence="4" id="KW-0808">Transferase</keyword>
<evidence type="ECO:0000256" key="5">
    <source>
        <dbReference type="ARBA" id="ARBA00022723"/>
    </source>
</evidence>
<feature type="domain" description="Prenyltransferase alpha-alpha toroid" evidence="8">
    <location>
        <begin position="8"/>
        <end position="347"/>
    </location>
</feature>
<evidence type="ECO:0000256" key="4">
    <source>
        <dbReference type="ARBA" id="ARBA00022679"/>
    </source>
</evidence>
<name>A0A099P6I4_PICKU</name>
<dbReference type="EMBL" id="JQFK01000007">
    <property type="protein sequence ID" value="KGK39646.1"/>
    <property type="molecule type" value="Genomic_DNA"/>
</dbReference>
<dbReference type="Gene3D" id="1.50.10.20">
    <property type="match status" value="1"/>
</dbReference>
<reference evidence="11" key="1">
    <citation type="journal article" date="2014" name="Microb. Cell Fact.">
        <title>Exploiting Issatchenkia orientalis SD108 for succinic acid production.</title>
        <authorList>
            <person name="Xiao H."/>
            <person name="Shao Z."/>
            <person name="Jiang Y."/>
            <person name="Dole S."/>
            <person name="Zhao H."/>
        </authorList>
    </citation>
    <scope>NUCLEOTIDE SEQUENCE [LARGE SCALE GENOMIC DNA]</scope>
    <source>
        <strain evidence="11">SD108</strain>
    </source>
</reference>
<evidence type="ECO:0000313" key="10">
    <source>
        <dbReference type="EMBL" id="OUT24221.1"/>
    </source>
</evidence>
<protein>
    <recommendedName>
        <fullName evidence="8">Prenyltransferase alpha-alpha toroid domain-containing protein</fullName>
    </recommendedName>
</protein>
<evidence type="ECO:0000313" key="11">
    <source>
        <dbReference type="Proteomes" id="UP000029867"/>
    </source>
</evidence>
<dbReference type="GO" id="GO:0005953">
    <property type="term" value="C:CAAX-protein geranylgeranyltransferase complex"/>
    <property type="evidence" value="ECO:0007669"/>
    <property type="project" value="EnsemblFungi"/>
</dbReference>
<evidence type="ECO:0000256" key="6">
    <source>
        <dbReference type="ARBA" id="ARBA00022737"/>
    </source>
</evidence>
<dbReference type="Pfam" id="PF00432">
    <property type="entry name" value="Prenyltrans"/>
    <property type="match status" value="1"/>
</dbReference>
<organism evidence="9 11">
    <name type="scientific">Pichia kudriavzevii</name>
    <name type="common">Yeast</name>
    <name type="synonym">Issatchenkia orientalis</name>
    <dbReference type="NCBI Taxonomy" id="4909"/>
    <lineage>
        <taxon>Eukaryota</taxon>
        <taxon>Fungi</taxon>
        <taxon>Dikarya</taxon>
        <taxon>Ascomycota</taxon>
        <taxon>Saccharomycotina</taxon>
        <taxon>Pichiomycetes</taxon>
        <taxon>Pichiales</taxon>
        <taxon>Pichiaceae</taxon>
        <taxon>Pichia</taxon>
    </lineage>
</organism>
<keyword evidence="7" id="KW-0862">Zinc</keyword>
<keyword evidence="6" id="KW-0677">Repeat</keyword>
<dbReference type="AlphaFoldDB" id="A0A099P6I4"/>
<reference evidence="9" key="2">
    <citation type="submission" date="2014-08" db="EMBL/GenBank/DDBJ databases">
        <title>Exploiting Issatchenkia orientalis SD108 for Succinic Acid Production.</title>
        <authorList>
            <person name="Xiao H."/>
            <person name="Shao Z."/>
            <person name="Jiang Y."/>
            <person name="Dole S."/>
            <person name="Zhao H."/>
        </authorList>
    </citation>
    <scope>NUCLEOTIDE SEQUENCE [LARGE SCALE GENOMIC DNA]</scope>
    <source>
        <strain evidence="9">SD108</strain>
    </source>
</reference>
<dbReference type="GO" id="GO:0046872">
    <property type="term" value="F:metal ion binding"/>
    <property type="evidence" value="ECO:0007669"/>
    <property type="project" value="UniProtKB-KW"/>
</dbReference>
<keyword evidence="3" id="KW-0637">Prenyltransferase</keyword>
<dbReference type="GO" id="GO:0004662">
    <property type="term" value="F:CAAX-protein geranylgeranyltransferase activity"/>
    <property type="evidence" value="ECO:0007669"/>
    <property type="project" value="EnsemblFungi"/>
</dbReference>
<dbReference type="InterPro" id="IPR045089">
    <property type="entry name" value="PGGT1B-like"/>
</dbReference>
<accession>A0A099P6I4</accession>
<proteinExistence type="inferred from homology"/>
<reference evidence="10 12" key="3">
    <citation type="submission" date="2017-05" db="EMBL/GenBank/DDBJ databases">
        <title>The Genome Sequence of Candida krusei Ckrusei653.</title>
        <authorList>
            <person name="Cuomo C."/>
            <person name="Forche A."/>
            <person name="Young S."/>
            <person name="Abouelleil A."/>
            <person name="Cao P."/>
            <person name="Chapman S."/>
            <person name="Cusick C."/>
            <person name="Shea T."/>
            <person name="Nusbaum C."/>
            <person name="Birren B."/>
        </authorList>
    </citation>
    <scope>NUCLEOTIDE SEQUENCE [LARGE SCALE GENOMIC DNA]</scope>
    <source>
        <strain evidence="10 12">Ckrusei653</strain>
    </source>
</reference>
<evidence type="ECO:0000256" key="2">
    <source>
        <dbReference type="ARBA" id="ARBA00010497"/>
    </source>
</evidence>
<dbReference type="InterPro" id="IPR008930">
    <property type="entry name" value="Terpenoid_cyclase/PrenylTrfase"/>
</dbReference>
<dbReference type="eggNOG" id="KOG0367">
    <property type="taxonomic scope" value="Eukaryota"/>
</dbReference>
<evidence type="ECO:0000313" key="9">
    <source>
        <dbReference type="EMBL" id="KGK39646.1"/>
    </source>
</evidence>
<comment type="caution">
    <text evidence="9">The sequence shown here is derived from an EMBL/GenBank/DDBJ whole genome shotgun (WGS) entry which is preliminary data.</text>
</comment>
<dbReference type="Proteomes" id="UP000029867">
    <property type="component" value="Unassembled WGS sequence"/>
</dbReference>
<dbReference type="Proteomes" id="UP000195871">
    <property type="component" value="Unassembled WGS sequence"/>
</dbReference>
<gene>
    <name evidence="10" type="ORF">CAS74_000607</name>
    <name evidence="9" type="ORF">JL09_g1160</name>
</gene>
<evidence type="ECO:0000256" key="1">
    <source>
        <dbReference type="ARBA" id="ARBA00001947"/>
    </source>
</evidence>
<dbReference type="EMBL" id="NHMM01000001">
    <property type="protein sequence ID" value="OUT24221.1"/>
    <property type="molecule type" value="Genomic_DNA"/>
</dbReference>
<comment type="similarity">
    <text evidence="2">Belongs to the protein prenyltransferase subunit beta family.</text>
</comment>
<evidence type="ECO:0000313" key="12">
    <source>
        <dbReference type="Proteomes" id="UP000195871"/>
    </source>
</evidence>
<dbReference type="HOGENOM" id="CLU_028946_2_1_1"/>
<evidence type="ECO:0000256" key="7">
    <source>
        <dbReference type="ARBA" id="ARBA00022833"/>
    </source>
</evidence>
<dbReference type="InterPro" id="IPR001330">
    <property type="entry name" value="Prenyltrans"/>
</dbReference>
<dbReference type="PANTHER" id="PTHR11774:SF4">
    <property type="entry name" value="GERANYLGERANYL TRANSFERASE TYPE-1 SUBUNIT BETA"/>
    <property type="match status" value="1"/>
</dbReference>
<comment type="cofactor">
    <cofactor evidence="1">
        <name>Zn(2+)</name>
        <dbReference type="ChEBI" id="CHEBI:29105"/>
    </cofactor>
</comment>
<evidence type="ECO:0000256" key="3">
    <source>
        <dbReference type="ARBA" id="ARBA00022602"/>
    </source>
</evidence>